<proteinExistence type="predicted"/>
<evidence type="ECO:0000313" key="1">
    <source>
        <dbReference type="EMBL" id="TWP38592.1"/>
    </source>
</evidence>
<protein>
    <submittedName>
        <fullName evidence="1">Uncharacterized protein</fullName>
    </submittedName>
</protein>
<gene>
    <name evidence="1" type="ORF">FGL98_02045</name>
</gene>
<dbReference type="Gene3D" id="2.60.40.10">
    <property type="entry name" value="Immunoglobulins"/>
    <property type="match status" value="1"/>
</dbReference>
<dbReference type="InterPro" id="IPR013783">
    <property type="entry name" value="Ig-like_fold"/>
</dbReference>
<accession>A0A563E8P8</accession>
<dbReference type="OrthoDB" id="9772435at2"/>
<organism evidence="1 2">
    <name type="scientific">Leekyejoonella antrihumi</name>
    <dbReference type="NCBI Taxonomy" id="1660198"/>
    <lineage>
        <taxon>Bacteria</taxon>
        <taxon>Bacillati</taxon>
        <taxon>Actinomycetota</taxon>
        <taxon>Actinomycetes</taxon>
        <taxon>Micrococcales</taxon>
        <taxon>Dermacoccaceae</taxon>
        <taxon>Leekyejoonella</taxon>
    </lineage>
</organism>
<keyword evidence="2" id="KW-1185">Reference proteome</keyword>
<dbReference type="RefSeq" id="WP_146314995.1">
    <property type="nucleotide sequence ID" value="NZ_VCQV01000002.1"/>
</dbReference>
<dbReference type="AlphaFoldDB" id="A0A563E8P8"/>
<evidence type="ECO:0000313" key="2">
    <source>
        <dbReference type="Proteomes" id="UP000320244"/>
    </source>
</evidence>
<dbReference type="GO" id="GO:0005975">
    <property type="term" value="P:carbohydrate metabolic process"/>
    <property type="evidence" value="ECO:0007669"/>
    <property type="project" value="UniProtKB-ARBA"/>
</dbReference>
<dbReference type="Proteomes" id="UP000320244">
    <property type="component" value="Unassembled WGS sequence"/>
</dbReference>
<reference evidence="1 2" key="2">
    <citation type="submission" date="2019-08" db="EMBL/GenBank/DDBJ databases">
        <title>Jejuicoccus antrihumi gen. nov., sp. nov., a new member of the family Dermacoccaceae isolated from a cave.</title>
        <authorList>
            <person name="Schumann P."/>
            <person name="Kim I.S."/>
        </authorList>
    </citation>
    <scope>NUCLEOTIDE SEQUENCE [LARGE SCALE GENOMIC DNA]</scope>
    <source>
        <strain evidence="1 2">C5-26</strain>
    </source>
</reference>
<reference evidence="1 2" key="1">
    <citation type="submission" date="2019-05" db="EMBL/GenBank/DDBJ databases">
        <authorList>
            <person name="Lee S.D."/>
        </authorList>
    </citation>
    <scope>NUCLEOTIDE SEQUENCE [LARGE SCALE GENOMIC DNA]</scope>
    <source>
        <strain evidence="1 2">C5-26</strain>
    </source>
</reference>
<comment type="caution">
    <text evidence="1">The sequence shown here is derived from an EMBL/GenBank/DDBJ whole genome shotgun (WGS) entry which is preliminary data.</text>
</comment>
<sequence>MSVITAASPPAGGTVSYYADGRWQGLGTAGSTRTVTTDIAPGTYSFAMTYNGTRQQLNKQTVSATGASTMAFKTDLVNVELQGSDSNGHVGQILDLPGNGAASYYADGWQTVTTPDANNPNLVQAQMLPVRTIRPRCSPSGAVTFTGSRAPLASRMPDLCCRRSDGPSA</sequence>
<dbReference type="EMBL" id="VCQV01000002">
    <property type="protein sequence ID" value="TWP38592.1"/>
    <property type="molecule type" value="Genomic_DNA"/>
</dbReference>
<name>A0A563E8P8_9MICO</name>